<dbReference type="InterPro" id="IPR011622">
    <property type="entry name" value="7TMR_DISM_rcpt_extracell_dom2"/>
</dbReference>
<dbReference type="Pfam" id="PF00512">
    <property type="entry name" value="HisKA"/>
    <property type="match status" value="1"/>
</dbReference>
<feature type="transmembrane region" description="Helical" evidence="8">
    <location>
        <begin position="329"/>
        <end position="349"/>
    </location>
</feature>
<dbReference type="PRINTS" id="PR00344">
    <property type="entry name" value="BCTRLSENSOR"/>
</dbReference>
<evidence type="ECO:0000313" key="11">
    <source>
        <dbReference type="EMBL" id="SFD59527.1"/>
    </source>
</evidence>
<feature type="transmembrane region" description="Helical" evidence="8">
    <location>
        <begin position="274"/>
        <end position="294"/>
    </location>
</feature>
<dbReference type="InterPro" id="IPR003594">
    <property type="entry name" value="HATPase_dom"/>
</dbReference>
<keyword evidence="3" id="KW-0597">Phosphoprotein</keyword>
<keyword evidence="9" id="KW-0732">Signal</keyword>
<keyword evidence="5 11" id="KW-0418">Kinase</keyword>
<comment type="catalytic activity">
    <reaction evidence="1">
        <text>ATP + protein L-histidine = ADP + protein N-phospho-L-histidine.</text>
        <dbReference type="EC" id="2.7.13.3"/>
    </reaction>
</comment>
<sequence length="662" mass="74182">MIRPLRYLMMLCLIWPCLAWADTVQLDTQPQGTNGFLERLDDPQGNLDAQAALASNAWRSIPGALNAGFTHDVIWLRLQVRAGQATPPTWVLKLSNALLDDVQLYSLKHDGELYRLRSGEELERPLWPMKYRAPAFPLVLEADQTQVLLLRLISKNAMSVSVNLMPETIFSERSRVEYLAYGLYFGVYLALIIFHLLFWRMTAAPESGWYLLFVSCCLLIESLSSGLVQQLTDIPVAISDRLLGCGLAASLPIGLIFALRQLRVTSFGHFRKVLKGISLLIATLGAGAILVGHYQFGAPLVQTSSLLTIVILVAMAMVLLFRGHRPARFFLLVFGVYYAGVLMAFLRNLGLVPASFITDNSLAIGTLLHMVLMSMRIIHHYRQLEDEKRLAQADFKELLQSHNVRLEQQITERTLELREEISQRTLLEAELREALLQEQSMREEQREFVAMVSHEFRTPLAIIGTSAQQIARNLSASPERNEQRCQNIRDASTRLLSLVDDYLNNDRVEGTAAIARRAEHALEPLLERITSDLPSERFSVSNLSRVQTLRCDDGLLKIAVRNLLANADRHAPEGSTVQLILDDNAGFLDIQVVNEGPAIPADQAEQLFQKYFRGSQAQQHPGAGLGLHLVKRIAELHDGEIYLDSRGDSAPIRFRLSLPVAA</sequence>
<organism evidence="11 12">
    <name type="scientific">Pseudomonas straminea</name>
    <dbReference type="NCBI Taxonomy" id="47882"/>
    <lineage>
        <taxon>Bacteria</taxon>
        <taxon>Pseudomonadati</taxon>
        <taxon>Pseudomonadota</taxon>
        <taxon>Gammaproteobacteria</taxon>
        <taxon>Pseudomonadales</taxon>
        <taxon>Pseudomonadaceae</taxon>
        <taxon>Phytopseudomonas</taxon>
    </lineage>
</organism>
<evidence type="ECO:0000313" key="12">
    <source>
        <dbReference type="Proteomes" id="UP000243950"/>
    </source>
</evidence>
<feature type="chain" id="PRO_5017221427" description="histidine kinase" evidence="9">
    <location>
        <begin position="22"/>
        <end position="662"/>
    </location>
</feature>
<feature type="domain" description="Histidine kinase" evidence="10">
    <location>
        <begin position="451"/>
        <end position="662"/>
    </location>
</feature>
<evidence type="ECO:0000256" key="8">
    <source>
        <dbReference type="SAM" id="Phobius"/>
    </source>
</evidence>
<evidence type="ECO:0000256" key="4">
    <source>
        <dbReference type="ARBA" id="ARBA00022679"/>
    </source>
</evidence>
<evidence type="ECO:0000256" key="9">
    <source>
        <dbReference type="SAM" id="SignalP"/>
    </source>
</evidence>
<dbReference type="PANTHER" id="PTHR43711">
    <property type="entry name" value="TWO-COMPONENT HISTIDINE KINASE"/>
    <property type="match status" value="1"/>
</dbReference>
<dbReference type="PROSITE" id="PS50109">
    <property type="entry name" value="HIS_KIN"/>
    <property type="match status" value="1"/>
</dbReference>
<dbReference type="EC" id="2.7.13.3" evidence="2"/>
<dbReference type="InterPro" id="IPR036097">
    <property type="entry name" value="HisK_dim/P_sf"/>
</dbReference>
<keyword evidence="4" id="KW-0808">Transferase</keyword>
<dbReference type="Pfam" id="PF07696">
    <property type="entry name" value="7TMR-DISMED2"/>
    <property type="match status" value="1"/>
</dbReference>
<protein>
    <recommendedName>
        <fullName evidence="2">histidine kinase</fullName>
        <ecNumber evidence="2">2.7.13.3</ecNumber>
    </recommendedName>
</protein>
<proteinExistence type="predicted"/>
<dbReference type="Proteomes" id="UP000243950">
    <property type="component" value="Unassembled WGS sequence"/>
</dbReference>
<evidence type="ECO:0000256" key="1">
    <source>
        <dbReference type="ARBA" id="ARBA00000085"/>
    </source>
</evidence>
<feature type="coiled-coil region" evidence="7">
    <location>
        <begin position="381"/>
        <end position="447"/>
    </location>
</feature>
<dbReference type="InterPro" id="IPR004358">
    <property type="entry name" value="Sig_transdc_His_kin-like_C"/>
</dbReference>
<dbReference type="InterPro" id="IPR005467">
    <property type="entry name" value="His_kinase_dom"/>
</dbReference>
<dbReference type="InterPro" id="IPR003661">
    <property type="entry name" value="HisK_dim/P_dom"/>
</dbReference>
<gene>
    <name evidence="11" type="ORF">SAMN05216372_102626</name>
</gene>
<dbReference type="SMART" id="SM00387">
    <property type="entry name" value="HATPase_c"/>
    <property type="match status" value="1"/>
</dbReference>
<accession>A0A1I1TLY7</accession>
<dbReference type="Gene3D" id="3.30.565.10">
    <property type="entry name" value="Histidine kinase-like ATPase, C-terminal domain"/>
    <property type="match status" value="1"/>
</dbReference>
<dbReference type="SUPFAM" id="SSF55874">
    <property type="entry name" value="ATPase domain of HSP90 chaperone/DNA topoisomerase II/histidine kinase"/>
    <property type="match status" value="1"/>
</dbReference>
<dbReference type="EMBL" id="FOMO01000002">
    <property type="protein sequence ID" value="SFD59527.1"/>
    <property type="molecule type" value="Genomic_DNA"/>
</dbReference>
<dbReference type="SMART" id="SM00388">
    <property type="entry name" value="HisKA"/>
    <property type="match status" value="1"/>
</dbReference>
<feature type="transmembrane region" description="Helical" evidence="8">
    <location>
        <begin position="300"/>
        <end position="322"/>
    </location>
</feature>
<keyword evidence="8" id="KW-0812">Transmembrane</keyword>
<keyword evidence="8" id="KW-1133">Transmembrane helix</keyword>
<dbReference type="SUPFAM" id="SSF47384">
    <property type="entry name" value="Homodimeric domain of signal transducing histidine kinase"/>
    <property type="match status" value="1"/>
</dbReference>
<dbReference type="InterPro" id="IPR011623">
    <property type="entry name" value="7TMR_DISM_rcpt_extracell_dom1"/>
</dbReference>
<keyword evidence="8" id="KW-0472">Membrane</keyword>
<reference evidence="12" key="1">
    <citation type="submission" date="2016-10" db="EMBL/GenBank/DDBJ databases">
        <authorList>
            <person name="Varghese N."/>
            <person name="Submissions S."/>
        </authorList>
    </citation>
    <scope>NUCLEOTIDE SEQUENCE [LARGE SCALE GENOMIC DNA]</scope>
    <source>
        <strain evidence="12">JCM 2783</strain>
    </source>
</reference>
<keyword evidence="7" id="KW-0175">Coiled coil</keyword>
<keyword evidence="12" id="KW-1185">Reference proteome</keyword>
<feature type="transmembrane region" description="Helical" evidence="8">
    <location>
        <begin position="210"/>
        <end position="229"/>
    </location>
</feature>
<dbReference type="InterPro" id="IPR036890">
    <property type="entry name" value="HATPase_C_sf"/>
</dbReference>
<dbReference type="PANTHER" id="PTHR43711:SF28">
    <property type="entry name" value="SENSOR HISTIDINE KINASE YXDK"/>
    <property type="match status" value="1"/>
</dbReference>
<dbReference type="GO" id="GO:0000155">
    <property type="term" value="F:phosphorelay sensor kinase activity"/>
    <property type="evidence" value="ECO:0007669"/>
    <property type="project" value="InterPro"/>
</dbReference>
<evidence type="ECO:0000256" key="6">
    <source>
        <dbReference type="ARBA" id="ARBA00023012"/>
    </source>
</evidence>
<feature type="signal peptide" evidence="9">
    <location>
        <begin position="1"/>
        <end position="21"/>
    </location>
</feature>
<dbReference type="CDD" id="cd00082">
    <property type="entry name" value="HisKA"/>
    <property type="match status" value="1"/>
</dbReference>
<dbReference type="Pfam" id="PF02518">
    <property type="entry name" value="HATPase_c"/>
    <property type="match status" value="1"/>
</dbReference>
<evidence type="ECO:0000256" key="5">
    <source>
        <dbReference type="ARBA" id="ARBA00022777"/>
    </source>
</evidence>
<dbReference type="Gene3D" id="2.60.40.2380">
    <property type="match status" value="1"/>
</dbReference>
<dbReference type="InterPro" id="IPR050736">
    <property type="entry name" value="Sensor_HK_Regulatory"/>
</dbReference>
<dbReference type="Pfam" id="PF07695">
    <property type="entry name" value="7TMR-DISM_7TM"/>
    <property type="match status" value="1"/>
</dbReference>
<feature type="transmembrane region" description="Helical" evidence="8">
    <location>
        <begin position="178"/>
        <end position="198"/>
    </location>
</feature>
<keyword evidence="6" id="KW-0902">Two-component regulatory system</keyword>
<dbReference type="AlphaFoldDB" id="A0A1I1TLY7"/>
<name>A0A1I1TLY7_PSEOC</name>
<dbReference type="RefSeq" id="WP_093502285.1">
    <property type="nucleotide sequence ID" value="NZ_BSSG01000002.1"/>
</dbReference>
<evidence type="ECO:0000259" key="10">
    <source>
        <dbReference type="PROSITE" id="PS50109"/>
    </source>
</evidence>
<evidence type="ECO:0000256" key="2">
    <source>
        <dbReference type="ARBA" id="ARBA00012438"/>
    </source>
</evidence>
<feature type="transmembrane region" description="Helical" evidence="8">
    <location>
        <begin position="241"/>
        <end position="262"/>
    </location>
</feature>
<dbReference type="Gene3D" id="1.10.287.130">
    <property type="match status" value="1"/>
</dbReference>
<evidence type="ECO:0000256" key="3">
    <source>
        <dbReference type="ARBA" id="ARBA00022553"/>
    </source>
</evidence>
<evidence type="ECO:0000256" key="7">
    <source>
        <dbReference type="SAM" id="Coils"/>
    </source>
</evidence>